<evidence type="ECO:0000256" key="3">
    <source>
        <dbReference type="ARBA" id="ARBA00022475"/>
    </source>
</evidence>
<dbReference type="InParanoid" id="D6X038"/>
<keyword evidence="6 13" id="KW-0732">Signal</keyword>
<evidence type="ECO:0000313" key="15">
    <source>
        <dbReference type="Proteomes" id="UP000007266"/>
    </source>
</evidence>
<name>D6X038_TRICA</name>
<keyword evidence="4" id="KW-0433">Leucine-rich repeat</keyword>
<dbReference type="Gene3D" id="3.80.10.10">
    <property type="entry name" value="Ribonuclease Inhibitor"/>
    <property type="match status" value="2"/>
</dbReference>
<evidence type="ECO:0000256" key="6">
    <source>
        <dbReference type="ARBA" id="ARBA00022729"/>
    </source>
</evidence>
<evidence type="ECO:0000256" key="11">
    <source>
        <dbReference type="ARBA" id="ARBA00023157"/>
    </source>
</evidence>
<dbReference type="SUPFAM" id="SSF52058">
    <property type="entry name" value="L domain-like"/>
    <property type="match status" value="1"/>
</dbReference>
<dbReference type="OMA" id="HEIDSKW"/>
<evidence type="ECO:0000256" key="2">
    <source>
        <dbReference type="ARBA" id="ARBA00022448"/>
    </source>
</evidence>
<dbReference type="PANTHER" id="PTHR46473">
    <property type="entry name" value="GH08155P"/>
    <property type="match status" value="1"/>
</dbReference>
<evidence type="ECO:0000256" key="4">
    <source>
        <dbReference type="ARBA" id="ARBA00022614"/>
    </source>
</evidence>
<dbReference type="Proteomes" id="UP000007266">
    <property type="component" value="Linkage group 9"/>
</dbReference>
<evidence type="ECO:0000256" key="5">
    <source>
        <dbReference type="ARBA" id="ARBA00022692"/>
    </source>
</evidence>
<evidence type="ECO:0000313" key="14">
    <source>
        <dbReference type="EMBL" id="EFA10067.1"/>
    </source>
</evidence>
<dbReference type="PANTHER" id="PTHR46473:SF22">
    <property type="entry name" value="ELRR (EXTRACELLULAR LEUCINE-RICH REPEAT) ONLY"/>
    <property type="match status" value="1"/>
</dbReference>
<dbReference type="InterPro" id="IPR003591">
    <property type="entry name" value="Leu-rich_rpt_typical-subtyp"/>
</dbReference>
<evidence type="ECO:0000256" key="1">
    <source>
        <dbReference type="ARBA" id="ARBA00004162"/>
    </source>
</evidence>
<dbReference type="HOGENOM" id="CLU_974280_0_0_1"/>
<dbReference type="AlphaFoldDB" id="D6X038"/>
<evidence type="ECO:0000256" key="10">
    <source>
        <dbReference type="ARBA" id="ARBA00023136"/>
    </source>
</evidence>
<evidence type="ECO:0000256" key="7">
    <source>
        <dbReference type="ARBA" id="ARBA00022737"/>
    </source>
</evidence>
<feature type="signal peptide" evidence="13">
    <location>
        <begin position="1"/>
        <end position="17"/>
    </location>
</feature>
<keyword evidence="9" id="KW-0406">Ion transport</keyword>
<evidence type="ECO:0000256" key="13">
    <source>
        <dbReference type="SAM" id="SignalP"/>
    </source>
</evidence>
<reference evidence="14 15" key="2">
    <citation type="journal article" date="2010" name="Nucleic Acids Res.">
        <title>BeetleBase in 2010: revisions to provide comprehensive genomic information for Tribolium castaneum.</title>
        <authorList>
            <person name="Kim H.S."/>
            <person name="Murphy T."/>
            <person name="Xia J."/>
            <person name="Caragea D."/>
            <person name="Park Y."/>
            <person name="Beeman R.W."/>
            <person name="Lorenzen M.D."/>
            <person name="Butcher S."/>
            <person name="Manak J.R."/>
            <person name="Brown S.J."/>
        </authorList>
    </citation>
    <scope>GENOME REANNOTATION</scope>
    <source>
        <strain evidence="14 15">Georgia GA2</strain>
    </source>
</reference>
<keyword evidence="7" id="KW-0677">Repeat</keyword>
<keyword evidence="8" id="KW-1133">Transmembrane helix</keyword>
<protein>
    <submittedName>
        <fullName evidence="14">Connectin-like Protein</fullName>
    </submittedName>
</protein>
<keyword evidence="15" id="KW-1185">Reference proteome</keyword>
<dbReference type="GO" id="GO:0034220">
    <property type="term" value="P:monoatomic ion transmembrane transport"/>
    <property type="evidence" value="ECO:0007669"/>
    <property type="project" value="UniProtKB-KW"/>
</dbReference>
<keyword evidence="2" id="KW-0813">Transport</keyword>
<keyword evidence="5" id="KW-0812">Transmembrane</keyword>
<evidence type="ECO:0000256" key="8">
    <source>
        <dbReference type="ARBA" id="ARBA00022989"/>
    </source>
</evidence>
<dbReference type="InterPro" id="IPR001611">
    <property type="entry name" value="Leu-rich_rpt"/>
</dbReference>
<sequence length="331" mass="37878">MLCALLIVLLTVKIGEACPDRWAKVDAWLHFNTEDKGEHITGKSINELDEYEMIEVTKANISTLCDGAIKNLPELRFLSLVEANISKIQPDAFQNLPLLTHLSLAVNRLTSIERYQFKNLDKLNTLYLSKNRIENVEEDAFTDLIHLRKVFLDRNKLHEIDSKWFLSNPKLGLIDLSFNDISKVQAGAFALPRNSIVEIRLQNNQVEEIEPDAVTSEGKDDGKPHLTLRLERNKLAKISEKFVQSMDKLRSSLYFDSNQLKCFDPKTLRVLKNVTVELHVDKNPIDCDCLIAATNFVEDHVLSATFYFSSTECKLPVAKPKHQPQNMFFYT</sequence>
<proteinExistence type="predicted"/>
<keyword evidence="3" id="KW-1003">Cell membrane</keyword>
<comment type="subcellular location">
    <subcellularLocation>
        <location evidence="1">Cell membrane</location>
        <topology evidence="1">Single-pass membrane protein</topology>
    </subcellularLocation>
</comment>
<accession>D6X038</accession>
<keyword evidence="10" id="KW-0472">Membrane</keyword>
<dbReference type="PhylomeDB" id="D6X038"/>
<dbReference type="STRING" id="7070.D6X038"/>
<dbReference type="SMART" id="SM00369">
    <property type="entry name" value="LRR_TYP"/>
    <property type="match status" value="6"/>
</dbReference>
<dbReference type="InterPro" id="IPR032675">
    <property type="entry name" value="LRR_dom_sf"/>
</dbReference>
<keyword evidence="11" id="KW-1015">Disulfide bond</keyword>
<dbReference type="InterPro" id="IPR051432">
    <property type="entry name" value="KCNMA1_auxiliary"/>
</dbReference>
<reference evidence="14 15" key="1">
    <citation type="journal article" date="2008" name="Nature">
        <title>The genome of the model beetle and pest Tribolium castaneum.</title>
        <authorList>
            <consortium name="Tribolium Genome Sequencing Consortium"/>
            <person name="Richards S."/>
            <person name="Gibbs R.A."/>
            <person name="Weinstock G.M."/>
            <person name="Brown S.J."/>
            <person name="Denell R."/>
            <person name="Beeman R.W."/>
            <person name="Gibbs R."/>
            <person name="Beeman R.W."/>
            <person name="Brown S.J."/>
            <person name="Bucher G."/>
            <person name="Friedrich M."/>
            <person name="Grimmelikhuijzen C.J."/>
            <person name="Klingler M."/>
            <person name="Lorenzen M."/>
            <person name="Richards S."/>
            <person name="Roth S."/>
            <person name="Schroder R."/>
            <person name="Tautz D."/>
            <person name="Zdobnov E.M."/>
            <person name="Muzny D."/>
            <person name="Gibbs R.A."/>
            <person name="Weinstock G.M."/>
            <person name="Attaway T."/>
            <person name="Bell S."/>
            <person name="Buhay C.J."/>
            <person name="Chandrabose M.N."/>
            <person name="Chavez D."/>
            <person name="Clerk-Blankenburg K.P."/>
            <person name="Cree A."/>
            <person name="Dao M."/>
            <person name="Davis C."/>
            <person name="Chacko J."/>
            <person name="Dinh H."/>
            <person name="Dugan-Rocha S."/>
            <person name="Fowler G."/>
            <person name="Garner T.T."/>
            <person name="Garnes J."/>
            <person name="Gnirke A."/>
            <person name="Hawes A."/>
            <person name="Hernandez J."/>
            <person name="Hines S."/>
            <person name="Holder M."/>
            <person name="Hume J."/>
            <person name="Jhangiani S.N."/>
            <person name="Joshi V."/>
            <person name="Khan Z.M."/>
            <person name="Jackson L."/>
            <person name="Kovar C."/>
            <person name="Kowis A."/>
            <person name="Lee S."/>
            <person name="Lewis L.R."/>
            <person name="Margolis J."/>
            <person name="Morgan M."/>
            <person name="Nazareth L.V."/>
            <person name="Nguyen N."/>
            <person name="Okwuonu G."/>
            <person name="Parker D."/>
            <person name="Richards S."/>
            <person name="Ruiz S.J."/>
            <person name="Santibanez J."/>
            <person name="Savard J."/>
            <person name="Scherer S.E."/>
            <person name="Schneider B."/>
            <person name="Sodergren E."/>
            <person name="Tautz D."/>
            <person name="Vattahil S."/>
            <person name="Villasana D."/>
            <person name="White C.S."/>
            <person name="Wright R."/>
            <person name="Park Y."/>
            <person name="Beeman R.W."/>
            <person name="Lord J."/>
            <person name="Oppert B."/>
            <person name="Lorenzen M."/>
            <person name="Brown S."/>
            <person name="Wang L."/>
            <person name="Savard J."/>
            <person name="Tautz D."/>
            <person name="Richards S."/>
            <person name="Weinstock G."/>
            <person name="Gibbs R.A."/>
            <person name="Liu Y."/>
            <person name="Worley K."/>
            <person name="Weinstock G."/>
            <person name="Elsik C.G."/>
            <person name="Reese J.T."/>
            <person name="Elhaik E."/>
            <person name="Landan G."/>
            <person name="Graur D."/>
            <person name="Arensburger P."/>
            <person name="Atkinson P."/>
            <person name="Beeman R.W."/>
            <person name="Beidler J."/>
            <person name="Brown S.J."/>
            <person name="Demuth J.P."/>
            <person name="Drury D.W."/>
            <person name="Du Y.Z."/>
            <person name="Fujiwara H."/>
            <person name="Lorenzen M."/>
            <person name="Maselli V."/>
            <person name="Osanai M."/>
            <person name="Park Y."/>
            <person name="Robertson H.M."/>
            <person name="Tu Z."/>
            <person name="Wang J.J."/>
            <person name="Wang S."/>
            <person name="Richards S."/>
            <person name="Song H."/>
            <person name="Zhang L."/>
            <person name="Sodergren E."/>
            <person name="Werner D."/>
            <person name="Stanke M."/>
            <person name="Morgenstern B."/>
            <person name="Solovyev V."/>
            <person name="Kosarev P."/>
            <person name="Brown G."/>
            <person name="Chen H.C."/>
            <person name="Ermolaeva O."/>
            <person name="Hlavina W."/>
            <person name="Kapustin Y."/>
            <person name="Kiryutin B."/>
            <person name="Kitts P."/>
            <person name="Maglott D."/>
            <person name="Pruitt K."/>
            <person name="Sapojnikov V."/>
            <person name="Souvorov A."/>
            <person name="Mackey A.J."/>
            <person name="Waterhouse R.M."/>
            <person name="Wyder S."/>
            <person name="Zdobnov E.M."/>
            <person name="Zdobnov E.M."/>
            <person name="Wyder S."/>
            <person name="Kriventseva E.V."/>
            <person name="Kadowaki T."/>
            <person name="Bork P."/>
            <person name="Aranda M."/>
            <person name="Bao R."/>
            <person name="Beermann A."/>
            <person name="Berns N."/>
            <person name="Bolognesi R."/>
            <person name="Bonneton F."/>
            <person name="Bopp D."/>
            <person name="Brown S.J."/>
            <person name="Bucher G."/>
            <person name="Butts T."/>
            <person name="Chaumot A."/>
            <person name="Denell R.E."/>
            <person name="Ferrier D.E."/>
            <person name="Friedrich M."/>
            <person name="Gordon C.M."/>
            <person name="Jindra M."/>
            <person name="Klingler M."/>
            <person name="Lan Q."/>
            <person name="Lattorff H.M."/>
            <person name="Laudet V."/>
            <person name="von Levetsow C."/>
            <person name="Liu Z."/>
            <person name="Lutz R."/>
            <person name="Lynch J.A."/>
            <person name="da Fonseca R.N."/>
            <person name="Posnien N."/>
            <person name="Reuter R."/>
            <person name="Roth S."/>
            <person name="Savard J."/>
            <person name="Schinko J.B."/>
            <person name="Schmitt C."/>
            <person name="Schoppmeier M."/>
            <person name="Schroder R."/>
            <person name="Shippy T.D."/>
            <person name="Simonnet F."/>
            <person name="Marques-Souza H."/>
            <person name="Tautz D."/>
            <person name="Tomoyasu Y."/>
            <person name="Trauner J."/>
            <person name="Van der Zee M."/>
            <person name="Vervoort M."/>
            <person name="Wittkopp N."/>
            <person name="Wimmer E.A."/>
            <person name="Yang X."/>
            <person name="Jones A.K."/>
            <person name="Sattelle D.B."/>
            <person name="Ebert P.R."/>
            <person name="Nelson D."/>
            <person name="Scott J.G."/>
            <person name="Beeman R.W."/>
            <person name="Muthukrishnan S."/>
            <person name="Kramer K.J."/>
            <person name="Arakane Y."/>
            <person name="Beeman R.W."/>
            <person name="Zhu Q."/>
            <person name="Hogenkamp D."/>
            <person name="Dixit R."/>
            <person name="Oppert B."/>
            <person name="Jiang H."/>
            <person name="Zou Z."/>
            <person name="Marshall J."/>
            <person name="Elpidina E."/>
            <person name="Vinokurov K."/>
            <person name="Oppert C."/>
            <person name="Zou Z."/>
            <person name="Evans J."/>
            <person name="Lu Z."/>
            <person name="Zhao P."/>
            <person name="Sumathipala N."/>
            <person name="Altincicek B."/>
            <person name="Vilcinskas A."/>
            <person name="Williams M."/>
            <person name="Hultmark D."/>
            <person name="Hetru C."/>
            <person name="Jiang H."/>
            <person name="Grimmelikhuijzen C.J."/>
            <person name="Hauser F."/>
            <person name="Cazzamali G."/>
            <person name="Williamson M."/>
            <person name="Park Y."/>
            <person name="Li B."/>
            <person name="Tanaka Y."/>
            <person name="Predel R."/>
            <person name="Neupert S."/>
            <person name="Schachtner J."/>
            <person name="Verleyen P."/>
            <person name="Raible F."/>
            <person name="Bork P."/>
            <person name="Friedrich M."/>
            <person name="Walden K.K."/>
            <person name="Robertson H.M."/>
            <person name="Angeli S."/>
            <person name="Foret S."/>
            <person name="Bucher G."/>
            <person name="Schuetz S."/>
            <person name="Maleszka R."/>
            <person name="Wimmer E.A."/>
            <person name="Beeman R.W."/>
            <person name="Lorenzen M."/>
            <person name="Tomoyasu Y."/>
            <person name="Miller S.C."/>
            <person name="Grossmann D."/>
            <person name="Bucher G."/>
        </authorList>
    </citation>
    <scope>NUCLEOTIDE SEQUENCE [LARGE SCALE GENOMIC DNA]</scope>
    <source>
        <strain evidence="14 15">Georgia GA2</strain>
    </source>
</reference>
<dbReference type="GO" id="GO:0005886">
    <property type="term" value="C:plasma membrane"/>
    <property type="evidence" value="ECO:0007669"/>
    <property type="project" value="UniProtKB-SubCell"/>
</dbReference>
<evidence type="ECO:0000256" key="12">
    <source>
        <dbReference type="ARBA" id="ARBA00023303"/>
    </source>
</evidence>
<dbReference type="eggNOG" id="KOG0619">
    <property type="taxonomic scope" value="Eukaryota"/>
</dbReference>
<gene>
    <name evidence="14" type="primary">AUGUSTUS-3.0.2_12241</name>
    <name evidence="14" type="ORF">TcasGA2_TC012241</name>
</gene>
<evidence type="ECO:0000256" key="9">
    <source>
        <dbReference type="ARBA" id="ARBA00023065"/>
    </source>
</evidence>
<dbReference type="EMBL" id="KQ971364">
    <property type="protein sequence ID" value="EFA10067.1"/>
    <property type="molecule type" value="Genomic_DNA"/>
</dbReference>
<organism evidence="14 15">
    <name type="scientific">Tribolium castaneum</name>
    <name type="common">Red flour beetle</name>
    <dbReference type="NCBI Taxonomy" id="7070"/>
    <lineage>
        <taxon>Eukaryota</taxon>
        <taxon>Metazoa</taxon>
        <taxon>Ecdysozoa</taxon>
        <taxon>Arthropoda</taxon>
        <taxon>Hexapoda</taxon>
        <taxon>Insecta</taxon>
        <taxon>Pterygota</taxon>
        <taxon>Neoptera</taxon>
        <taxon>Endopterygota</taxon>
        <taxon>Coleoptera</taxon>
        <taxon>Polyphaga</taxon>
        <taxon>Cucujiformia</taxon>
        <taxon>Tenebrionidae</taxon>
        <taxon>Tenebrionidae incertae sedis</taxon>
        <taxon>Tribolium</taxon>
    </lineage>
</organism>
<keyword evidence="12" id="KW-0407">Ion channel</keyword>
<feature type="chain" id="PRO_5003089916" evidence="13">
    <location>
        <begin position="18"/>
        <end position="331"/>
    </location>
</feature>
<dbReference type="PROSITE" id="PS51450">
    <property type="entry name" value="LRR"/>
    <property type="match status" value="1"/>
</dbReference>
<dbReference type="Pfam" id="PF13855">
    <property type="entry name" value="LRR_8"/>
    <property type="match status" value="1"/>
</dbReference>